<proteinExistence type="predicted"/>
<reference evidence="2" key="1">
    <citation type="submission" date="2024-05" db="EMBL/GenBank/DDBJ databases">
        <title>Pontimicrobium maritimus sp. nov., isolated form sea water.</title>
        <authorList>
            <person name="Muhammad N."/>
            <person name="Vuong T.Q."/>
            <person name="Han H.L."/>
            <person name="Kim S.-G."/>
        </authorList>
    </citation>
    <scope>NUCLEOTIDE SEQUENCE</scope>
    <source>
        <strain evidence="2">SW4</strain>
    </source>
</reference>
<keyword evidence="1" id="KW-0732">Signal</keyword>
<dbReference type="RefSeq" id="WP_347923802.1">
    <property type="nucleotide sequence ID" value="NZ_CP157199.1"/>
</dbReference>
<evidence type="ECO:0000313" key="2">
    <source>
        <dbReference type="EMBL" id="XBG61345.1"/>
    </source>
</evidence>
<name>A0AAU7BSP8_9FLAO</name>
<dbReference type="EMBL" id="CP157199">
    <property type="protein sequence ID" value="XBG61345.1"/>
    <property type="molecule type" value="Genomic_DNA"/>
</dbReference>
<dbReference type="PROSITE" id="PS51257">
    <property type="entry name" value="PROKAR_LIPOPROTEIN"/>
    <property type="match status" value="1"/>
</dbReference>
<dbReference type="AlphaFoldDB" id="A0AAU7BSP8"/>
<accession>A0AAU7BSP8</accession>
<feature type="chain" id="PRO_5043425481" description="Rieske domain-containing protein" evidence="1">
    <location>
        <begin position="22"/>
        <end position="143"/>
    </location>
</feature>
<feature type="signal peptide" evidence="1">
    <location>
        <begin position="1"/>
        <end position="21"/>
    </location>
</feature>
<evidence type="ECO:0008006" key="3">
    <source>
        <dbReference type="Google" id="ProtNLM"/>
    </source>
</evidence>
<protein>
    <recommendedName>
        <fullName evidence="3">Rieske domain-containing protein</fullName>
    </recommendedName>
</protein>
<gene>
    <name evidence="2" type="ORF">ABGB03_00220</name>
</gene>
<organism evidence="2">
    <name type="scientific">Pontimicrobium sp. SW4</name>
    <dbReference type="NCBI Taxonomy" id="3153519"/>
    <lineage>
        <taxon>Bacteria</taxon>
        <taxon>Pseudomonadati</taxon>
        <taxon>Bacteroidota</taxon>
        <taxon>Flavobacteriia</taxon>
        <taxon>Flavobacteriales</taxon>
        <taxon>Flavobacteriaceae</taxon>
        <taxon>Pontimicrobium</taxon>
    </lineage>
</organism>
<evidence type="ECO:0000256" key="1">
    <source>
        <dbReference type="SAM" id="SignalP"/>
    </source>
</evidence>
<sequence length="143" mass="15280">MKKLILSLLFPLLLVSCSKSDINNRNCRFLLNIGVNTSINLNLPQYSSLQFVSNSVFVPNVGNGGLIVTNSGTGFLAWDASDPNHTPSSCSKLEVNGLEGTCGCSDANVYSLITGQPLSDPNLNCGLKAYRVEQSGNDLIINN</sequence>